<dbReference type="InterPro" id="IPR052155">
    <property type="entry name" value="Biofilm_reg_signaling"/>
</dbReference>
<dbReference type="InterPro" id="IPR000700">
    <property type="entry name" value="PAS-assoc_C"/>
</dbReference>
<dbReference type="GO" id="GO:0035438">
    <property type="term" value="F:cyclic-di-GMP binding"/>
    <property type="evidence" value="ECO:0007669"/>
    <property type="project" value="InterPro"/>
</dbReference>
<dbReference type="Pfam" id="PF07238">
    <property type="entry name" value="PilZ"/>
    <property type="match status" value="1"/>
</dbReference>
<dbReference type="Pfam" id="PF00990">
    <property type="entry name" value="GGDEF"/>
    <property type="match status" value="1"/>
</dbReference>
<feature type="domain" description="EAL" evidence="3">
    <location>
        <begin position="556"/>
        <end position="810"/>
    </location>
</feature>
<comment type="caution">
    <text evidence="5">The sequence shown here is derived from an EMBL/GenBank/DDBJ whole genome shotgun (WGS) entry which is preliminary data.</text>
</comment>
<dbReference type="NCBIfam" id="TIGR00229">
    <property type="entry name" value="sensory_box"/>
    <property type="match status" value="3"/>
</dbReference>
<dbReference type="Pfam" id="PF00563">
    <property type="entry name" value="EAL"/>
    <property type="match status" value="1"/>
</dbReference>
<name>A0A7W5C8Y3_9BACL</name>
<dbReference type="SUPFAM" id="SSF55073">
    <property type="entry name" value="Nucleotide cyclase"/>
    <property type="match status" value="1"/>
</dbReference>
<dbReference type="Gene3D" id="3.20.20.450">
    <property type="entry name" value="EAL domain"/>
    <property type="match status" value="1"/>
</dbReference>
<dbReference type="InterPro" id="IPR001610">
    <property type="entry name" value="PAC"/>
</dbReference>
<dbReference type="SMART" id="SM00091">
    <property type="entry name" value="PAS"/>
    <property type="match status" value="3"/>
</dbReference>
<organism evidence="5 6">
    <name type="scientific">Paenibacillus endophyticus</name>
    <dbReference type="NCBI Taxonomy" id="1294268"/>
    <lineage>
        <taxon>Bacteria</taxon>
        <taxon>Bacillati</taxon>
        <taxon>Bacillota</taxon>
        <taxon>Bacilli</taxon>
        <taxon>Bacillales</taxon>
        <taxon>Paenibacillaceae</taxon>
        <taxon>Paenibacillus</taxon>
    </lineage>
</organism>
<dbReference type="PANTHER" id="PTHR44757:SF2">
    <property type="entry name" value="BIOFILM ARCHITECTURE MAINTENANCE PROTEIN MBAA"/>
    <property type="match status" value="1"/>
</dbReference>
<evidence type="ECO:0000259" key="4">
    <source>
        <dbReference type="PROSITE" id="PS50887"/>
    </source>
</evidence>
<proteinExistence type="predicted"/>
<dbReference type="CDD" id="cd01949">
    <property type="entry name" value="GGDEF"/>
    <property type="match status" value="1"/>
</dbReference>
<dbReference type="PROSITE" id="PS50112">
    <property type="entry name" value="PAS"/>
    <property type="match status" value="2"/>
</dbReference>
<dbReference type="InterPro" id="IPR035919">
    <property type="entry name" value="EAL_sf"/>
</dbReference>
<dbReference type="RefSeq" id="WP_183562213.1">
    <property type="nucleotide sequence ID" value="NZ_CBCSLB010000005.1"/>
</dbReference>
<dbReference type="InterPro" id="IPR001633">
    <property type="entry name" value="EAL_dom"/>
</dbReference>
<dbReference type="InterPro" id="IPR000160">
    <property type="entry name" value="GGDEF_dom"/>
</dbReference>
<dbReference type="InterPro" id="IPR013655">
    <property type="entry name" value="PAS_fold_3"/>
</dbReference>
<dbReference type="SUPFAM" id="SSF55785">
    <property type="entry name" value="PYP-like sensor domain (PAS domain)"/>
    <property type="match status" value="3"/>
</dbReference>
<dbReference type="Proteomes" id="UP000518605">
    <property type="component" value="Unassembled WGS sequence"/>
</dbReference>
<evidence type="ECO:0000313" key="6">
    <source>
        <dbReference type="Proteomes" id="UP000518605"/>
    </source>
</evidence>
<dbReference type="SMART" id="SM00052">
    <property type="entry name" value="EAL"/>
    <property type="match status" value="1"/>
</dbReference>
<sequence length="967" mass="110962">MEFTIKRFNSSSSFDAVQKAANLGYWEYDHASKLASWSSYMFDIYGLDSEISMTQEDLFKRVYPEDRERAERTLYEAFDAKTESVQEYRIIRPSGEVRYIIETLSFIWDKDHDLKLTVGTIQDVTDNKKLQHELNVEKQYYKSIFDNNPDAIFSFDLKGQFLSCNGALELMFNCSRAEVLQGGFHRFVEESSLEKTIWHFEETMRTLTPQNYDTTGITEKGELIEVNVTNIPIIVDGELIGIYGIAKDITQKKVIERSLSDAELKYQSILEQSIVGIFVAHEDSFAYANEQLNQMLGYDTLVGLEVEKVIHPDERESVISRVMQLAEGQSIANFRHRALKKDGAVIDCEVHYNRVSHSEEKAVVGIVLDVTDRNKAEELNHFLAYHDYLTELPNRRKFEEQLDKQLRVSEYFKQKLAIMLIDLDRFKYVNDTLGHSIGDSLLKQIAMRLSRISGGEHEAFRLGGDEFALIISNVKQQVDLSNKADQVIQLIKEPFFVENYELNVTASIGISQSPFDGSSVEDLMKNADAALYFAKSRGRDQSQFYSSSLNVQSFKLFSLSNDLRKALDKGELFLDYMPRVHAQSMQIVGVEALLRWNHPDWGLVSPAEFIPIAEETGLIVPIGEWVLREACMQNKRWQRMGLPPITVSVNFSVQQLLRHNILQTIDQIVKESGLSPDRLEIEITESSFISNEKVVTDLLLELRKRNIKVSLDDFGTGYSSLYLLKRLALHTIKIDRSFVEEMLTGSHNKSIIECIIRLAGELNMQVVAEGVENKAQFECLRQMRCDEIQGFYFSRPVEPDSIVQLLKNRTLLQPAAVQEKKQPEVNRRKYFRIELNHCLLAEMTITMFKGRNVRLGSTEVLVSNIGPGGLKFMVGVKLPVNSDILLMFKSQIGNQDYVLYGYIVWYNEPESDIYEYGVQFQMKEKESSELVQALHHLAIKQRDGIMPQTQIYVGDPIARIKELKKLQ</sequence>
<feature type="domain" description="PAS" evidence="1">
    <location>
        <begin position="137"/>
        <end position="180"/>
    </location>
</feature>
<dbReference type="SUPFAM" id="SSF141868">
    <property type="entry name" value="EAL domain-like"/>
    <property type="match status" value="1"/>
</dbReference>
<dbReference type="Gene3D" id="3.30.70.270">
    <property type="match status" value="1"/>
</dbReference>
<gene>
    <name evidence="5" type="ORF">FHS16_002394</name>
</gene>
<dbReference type="Gene3D" id="2.10.70.100">
    <property type="match status" value="1"/>
</dbReference>
<dbReference type="PROSITE" id="PS50887">
    <property type="entry name" value="GGDEF"/>
    <property type="match status" value="1"/>
</dbReference>
<feature type="domain" description="GGDEF" evidence="4">
    <location>
        <begin position="414"/>
        <end position="547"/>
    </location>
</feature>
<evidence type="ECO:0000259" key="2">
    <source>
        <dbReference type="PROSITE" id="PS50113"/>
    </source>
</evidence>
<accession>A0A7W5C8Y3</accession>
<dbReference type="Gene3D" id="3.30.450.20">
    <property type="entry name" value="PAS domain"/>
    <property type="match status" value="3"/>
</dbReference>
<dbReference type="NCBIfam" id="TIGR00254">
    <property type="entry name" value="GGDEF"/>
    <property type="match status" value="1"/>
</dbReference>
<dbReference type="EMBL" id="JACHXW010000006">
    <property type="protein sequence ID" value="MBB3152344.1"/>
    <property type="molecule type" value="Genomic_DNA"/>
</dbReference>
<dbReference type="InterPro" id="IPR009875">
    <property type="entry name" value="PilZ_domain"/>
</dbReference>
<dbReference type="PROSITE" id="PS50113">
    <property type="entry name" value="PAC"/>
    <property type="match status" value="2"/>
</dbReference>
<dbReference type="InterPro" id="IPR029787">
    <property type="entry name" value="Nucleotide_cyclase"/>
</dbReference>
<reference evidence="5 6" key="1">
    <citation type="submission" date="2020-08" db="EMBL/GenBank/DDBJ databases">
        <title>Genomic Encyclopedia of Type Strains, Phase III (KMG-III): the genomes of soil and plant-associated and newly described type strains.</title>
        <authorList>
            <person name="Whitman W."/>
        </authorList>
    </citation>
    <scope>NUCLEOTIDE SEQUENCE [LARGE SCALE GENOMIC DNA]</scope>
    <source>
        <strain evidence="5 6">CECT 8234</strain>
    </source>
</reference>
<dbReference type="InterPro" id="IPR000014">
    <property type="entry name" value="PAS"/>
</dbReference>
<feature type="domain" description="PAS" evidence="1">
    <location>
        <begin position="10"/>
        <end position="81"/>
    </location>
</feature>
<dbReference type="PANTHER" id="PTHR44757">
    <property type="entry name" value="DIGUANYLATE CYCLASE DGCP"/>
    <property type="match status" value="1"/>
</dbReference>
<dbReference type="SMART" id="SM00267">
    <property type="entry name" value="GGDEF"/>
    <property type="match status" value="1"/>
</dbReference>
<protein>
    <submittedName>
        <fullName evidence="5">Diguanylate cyclase (GGDEF)-like protein/PAS domain S-box-containing protein</fullName>
    </submittedName>
</protein>
<dbReference type="PROSITE" id="PS50883">
    <property type="entry name" value="EAL"/>
    <property type="match status" value="1"/>
</dbReference>
<dbReference type="SMART" id="SM00086">
    <property type="entry name" value="PAC"/>
    <property type="match status" value="3"/>
</dbReference>
<feature type="domain" description="PAC" evidence="2">
    <location>
        <begin position="84"/>
        <end position="136"/>
    </location>
</feature>
<feature type="domain" description="PAC" evidence="2">
    <location>
        <begin position="210"/>
        <end position="261"/>
    </location>
</feature>
<keyword evidence="6" id="KW-1185">Reference proteome</keyword>
<dbReference type="Pfam" id="PF13426">
    <property type="entry name" value="PAS_9"/>
    <property type="match status" value="1"/>
</dbReference>
<dbReference type="Pfam" id="PF08447">
    <property type="entry name" value="PAS_3"/>
    <property type="match status" value="2"/>
</dbReference>
<dbReference type="InterPro" id="IPR043128">
    <property type="entry name" value="Rev_trsase/Diguanyl_cyclase"/>
</dbReference>
<evidence type="ECO:0000259" key="3">
    <source>
        <dbReference type="PROSITE" id="PS50883"/>
    </source>
</evidence>
<dbReference type="AlphaFoldDB" id="A0A7W5C8Y3"/>
<evidence type="ECO:0000259" key="1">
    <source>
        <dbReference type="PROSITE" id="PS50112"/>
    </source>
</evidence>
<dbReference type="InterPro" id="IPR035965">
    <property type="entry name" value="PAS-like_dom_sf"/>
</dbReference>
<evidence type="ECO:0000313" key="5">
    <source>
        <dbReference type="EMBL" id="MBB3152344.1"/>
    </source>
</evidence>
<dbReference type="CDD" id="cd00130">
    <property type="entry name" value="PAS"/>
    <property type="match status" value="2"/>
</dbReference>
<dbReference type="CDD" id="cd01948">
    <property type="entry name" value="EAL"/>
    <property type="match status" value="1"/>
</dbReference>